<dbReference type="EMBL" id="JAKOGI010000160">
    <property type="protein sequence ID" value="KAJ8441609.1"/>
    <property type="molecule type" value="Genomic_DNA"/>
</dbReference>
<reference evidence="1" key="1">
    <citation type="submission" date="2022-04" db="EMBL/GenBank/DDBJ databases">
        <title>Carnegiea gigantea Genome sequencing and assembly v2.</title>
        <authorList>
            <person name="Copetti D."/>
            <person name="Sanderson M.J."/>
            <person name="Burquez A."/>
            <person name="Wojciechowski M.F."/>
        </authorList>
    </citation>
    <scope>NUCLEOTIDE SEQUENCE</scope>
    <source>
        <strain evidence="1">SGP5-SGP5p</strain>
        <tissue evidence="1">Aerial part</tissue>
    </source>
</reference>
<protein>
    <submittedName>
        <fullName evidence="1">Uncharacterized protein</fullName>
    </submittedName>
</protein>
<gene>
    <name evidence="1" type="ORF">Cgig2_023762</name>
</gene>
<dbReference type="OrthoDB" id="1428983at2759"/>
<keyword evidence="2" id="KW-1185">Reference proteome</keyword>
<evidence type="ECO:0000313" key="2">
    <source>
        <dbReference type="Proteomes" id="UP001153076"/>
    </source>
</evidence>
<evidence type="ECO:0000313" key="1">
    <source>
        <dbReference type="EMBL" id="KAJ8441609.1"/>
    </source>
</evidence>
<name>A0A9Q1KEU4_9CARY</name>
<dbReference type="AlphaFoldDB" id="A0A9Q1KEU4"/>
<dbReference type="Proteomes" id="UP001153076">
    <property type="component" value="Unassembled WGS sequence"/>
</dbReference>
<organism evidence="1 2">
    <name type="scientific">Carnegiea gigantea</name>
    <dbReference type="NCBI Taxonomy" id="171969"/>
    <lineage>
        <taxon>Eukaryota</taxon>
        <taxon>Viridiplantae</taxon>
        <taxon>Streptophyta</taxon>
        <taxon>Embryophyta</taxon>
        <taxon>Tracheophyta</taxon>
        <taxon>Spermatophyta</taxon>
        <taxon>Magnoliopsida</taxon>
        <taxon>eudicotyledons</taxon>
        <taxon>Gunneridae</taxon>
        <taxon>Pentapetalae</taxon>
        <taxon>Caryophyllales</taxon>
        <taxon>Cactineae</taxon>
        <taxon>Cactaceae</taxon>
        <taxon>Cactoideae</taxon>
        <taxon>Echinocereeae</taxon>
        <taxon>Carnegiea</taxon>
    </lineage>
</organism>
<sequence>MNATLKQQEKKCTSSFFAKVTQRKMANFISIHNKEGKKVERYEEVAKIIASRVLLFVEQQLELYKPFNDNKIKHVMFSMPHNKSPRLDGYSSGLLYRITSDDRLQTETLPYENLRVPIIDGKVSKVDCEDLVTEILIRIKNEALNTKPIWATDERKIFYGSNGFMRSTLKKIGETLFLTMRHVSCPSMMCMNFTPHYT</sequence>
<comment type="caution">
    <text evidence="1">The sequence shown here is derived from an EMBL/GenBank/DDBJ whole genome shotgun (WGS) entry which is preliminary data.</text>
</comment>
<accession>A0A9Q1KEU4</accession>
<proteinExistence type="predicted"/>